<dbReference type="PANTHER" id="PTHR31745">
    <property type="entry name" value="SINGLE-STRANDED DNA-BINDING PROTEIN WHY2, MITOCHONDRIAL"/>
    <property type="match status" value="1"/>
</dbReference>
<dbReference type="SUPFAM" id="SSF54447">
    <property type="entry name" value="ssDNA-binding transcriptional regulator domain"/>
    <property type="match status" value="1"/>
</dbReference>
<accession>A0A9Q0FDS7</accession>
<reference evidence="3" key="1">
    <citation type="submission" date="2022-02" db="EMBL/GenBank/DDBJ databases">
        <authorList>
            <person name="Henning P.M."/>
            <person name="McCubbin A.G."/>
            <person name="Shore J.S."/>
        </authorList>
    </citation>
    <scope>NUCLEOTIDE SEQUENCE</scope>
    <source>
        <strain evidence="3">F60SS</strain>
        <tissue evidence="3">Leaves</tissue>
    </source>
</reference>
<organism evidence="3 4">
    <name type="scientific">Turnera subulata</name>
    <dbReference type="NCBI Taxonomy" id="218843"/>
    <lineage>
        <taxon>Eukaryota</taxon>
        <taxon>Viridiplantae</taxon>
        <taxon>Streptophyta</taxon>
        <taxon>Embryophyta</taxon>
        <taxon>Tracheophyta</taxon>
        <taxon>Spermatophyta</taxon>
        <taxon>Magnoliopsida</taxon>
        <taxon>eudicotyledons</taxon>
        <taxon>Gunneridae</taxon>
        <taxon>Pentapetalae</taxon>
        <taxon>rosids</taxon>
        <taxon>fabids</taxon>
        <taxon>Malpighiales</taxon>
        <taxon>Passifloraceae</taxon>
        <taxon>Turnera</taxon>
    </lineage>
</organism>
<dbReference type="GO" id="GO:0003697">
    <property type="term" value="F:single-stranded DNA binding"/>
    <property type="evidence" value="ECO:0007669"/>
    <property type="project" value="InterPro"/>
</dbReference>
<dbReference type="AlphaFoldDB" id="A0A9Q0FDS7"/>
<dbReference type="InterPro" id="IPR013742">
    <property type="entry name" value="Whirly"/>
</dbReference>
<comment type="caution">
    <text evidence="3">The sequence shown here is derived from an EMBL/GenBank/DDBJ whole genome shotgun (WGS) entry which is preliminary data.</text>
</comment>
<dbReference type="Proteomes" id="UP001141552">
    <property type="component" value="Unassembled WGS sequence"/>
</dbReference>
<gene>
    <name evidence="3" type="ORF">Tsubulata_001460</name>
</gene>
<evidence type="ECO:0000313" key="3">
    <source>
        <dbReference type="EMBL" id="KAJ4829497.1"/>
    </source>
</evidence>
<dbReference type="PANTHER" id="PTHR31745:SF1">
    <property type="entry name" value="SINGLE-STRANDED DNA-BINDING PROTEIN WHY2, MITOCHONDRIAL"/>
    <property type="match status" value="1"/>
</dbReference>
<dbReference type="Gene3D" id="2.30.31.10">
    <property type="entry name" value="Transcriptional Coactivator Pc4, Chain A"/>
    <property type="match status" value="1"/>
</dbReference>
<dbReference type="EMBL" id="JAKUCV010005893">
    <property type="protein sequence ID" value="KAJ4829497.1"/>
    <property type="molecule type" value="Genomic_DNA"/>
</dbReference>
<keyword evidence="2" id="KW-0809">Transit peptide</keyword>
<proteinExistence type="inferred from homology"/>
<dbReference type="Pfam" id="PF08536">
    <property type="entry name" value="Whirly"/>
    <property type="match status" value="1"/>
</dbReference>
<protein>
    <submittedName>
        <fullName evidence="3">Uncharacterized protein</fullName>
    </submittedName>
</protein>
<dbReference type="InterPro" id="IPR009044">
    <property type="entry name" value="ssDNA-bd_transcriptional_reg"/>
</dbReference>
<evidence type="ECO:0000256" key="1">
    <source>
        <dbReference type="ARBA" id="ARBA00006061"/>
    </source>
</evidence>
<keyword evidence="4" id="KW-1185">Reference proteome</keyword>
<evidence type="ECO:0000256" key="2">
    <source>
        <dbReference type="ARBA" id="ARBA00022946"/>
    </source>
</evidence>
<reference evidence="3" key="2">
    <citation type="journal article" date="2023" name="Plants (Basel)">
        <title>Annotation of the Turnera subulata (Passifloraceae) Draft Genome Reveals the S-Locus Evolved after the Divergence of Turneroideae from Passifloroideae in a Stepwise Manner.</title>
        <authorList>
            <person name="Henning P.M."/>
            <person name="Roalson E.H."/>
            <person name="Mir W."/>
            <person name="McCubbin A.G."/>
            <person name="Shore J.S."/>
        </authorList>
    </citation>
    <scope>NUCLEOTIDE SEQUENCE</scope>
    <source>
        <strain evidence="3">F60SS</strain>
    </source>
</reference>
<dbReference type="GO" id="GO:0006355">
    <property type="term" value="P:regulation of DNA-templated transcription"/>
    <property type="evidence" value="ECO:0007669"/>
    <property type="project" value="InterPro"/>
</dbReference>
<name>A0A9Q0FDS7_9ROSI</name>
<sequence>MMKLSRSLKSRKVPVLLVLGSGFFSAFALDLHFLSYGVCSSEKCFFCKLDILLSGNSNEVRDALGRHSLTFQAGISTGSQNFPTKDRFFAPYAIYKGKASLSVQPVLPTFAKLDSGYLKVARRGSMMLTFVPAIGERKYDYGKKQERLFSFVLITILQNFALSATEIGSLISMGPNDSSEFFHDPGKLSSTDGQVRKSLSIKPLANSSGYFIGLTVVNNILKTNERFSVPVTTAEFAVLKAACSFALPHIMGWNKLTNPPAAGSAVGSLPKVNTRVPDVEWDK</sequence>
<comment type="similarity">
    <text evidence="1">Belongs to the Whirly family.</text>
</comment>
<dbReference type="GO" id="GO:0006952">
    <property type="term" value="P:defense response"/>
    <property type="evidence" value="ECO:0007669"/>
    <property type="project" value="InterPro"/>
</dbReference>
<dbReference type="OrthoDB" id="511009at2759"/>
<evidence type="ECO:0000313" key="4">
    <source>
        <dbReference type="Proteomes" id="UP001141552"/>
    </source>
</evidence>